<dbReference type="SUPFAM" id="SSF103473">
    <property type="entry name" value="MFS general substrate transporter"/>
    <property type="match status" value="1"/>
</dbReference>
<dbReference type="Gene3D" id="1.20.1250.20">
    <property type="entry name" value="MFS general substrate transporter like domains"/>
    <property type="match status" value="1"/>
</dbReference>
<dbReference type="GO" id="GO:0005886">
    <property type="term" value="C:plasma membrane"/>
    <property type="evidence" value="ECO:0007669"/>
    <property type="project" value="UniProtKB-SubCell"/>
</dbReference>
<evidence type="ECO:0000256" key="1">
    <source>
        <dbReference type="ARBA" id="ARBA00004651"/>
    </source>
</evidence>
<evidence type="ECO:0000256" key="2">
    <source>
        <dbReference type="ARBA" id="ARBA00022475"/>
    </source>
</evidence>
<comment type="subcellular location">
    <subcellularLocation>
        <location evidence="1">Cell membrane</location>
        <topology evidence="1">Multi-pass membrane protein</topology>
    </subcellularLocation>
</comment>
<dbReference type="InterPro" id="IPR020846">
    <property type="entry name" value="MFS_dom"/>
</dbReference>
<feature type="transmembrane region" description="Helical" evidence="6">
    <location>
        <begin position="12"/>
        <end position="30"/>
    </location>
</feature>
<keyword evidence="5 6" id="KW-0472">Membrane</keyword>
<sequence length="221" mass="23954">MHEEAKPGAARLVALICTAQVLAQIGAYAWPALLPDFIPRWNLDYSEAGWITATFYLAYMLSVPFLVTLTDRIDPRQVYLFGVGCTVLGHLMFAFLADGFWSATLARVIAGIGWAGTYMTGLKLLADRVDGKMLSRAVTGHAASLGVSSALSFVIAGALSQIWGWQSAFIVASICAAAAWLIAALFAPKQARKGPREPWSWSLFDFRSVLKNRSAMAYSLG</sequence>
<dbReference type="PANTHER" id="PTHR43124:SF3">
    <property type="entry name" value="CHLORAMPHENICOL EFFLUX PUMP RV0191"/>
    <property type="match status" value="1"/>
</dbReference>
<evidence type="ECO:0000256" key="3">
    <source>
        <dbReference type="ARBA" id="ARBA00022692"/>
    </source>
</evidence>
<keyword evidence="2" id="KW-1003">Cell membrane</keyword>
<name>A0A382R9F1_9ZZZZ</name>
<evidence type="ECO:0000259" key="7">
    <source>
        <dbReference type="PROSITE" id="PS50850"/>
    </source>
</evidence>
<dbReference type="InterPro" id="IPR050189">
    <property type="entry name" value="MFS_Efflux_Transporters"/>
</dbReference>
<proteinExistence type="predicted"/>
<dbReference type="AlphaFoldDB" id="A0A382R9F1"/>
<dbReference type="PROSITE" id="PS50850">
    <property type="entry name" value="MFS"/>
    <property type="match status" value="1"/>
</dbReference>
<gene>
    <name evidence="8" type="ORF">METZ01_LOCUS347140</name>
</gene>
<keyword evidence="4 6" id="KW-1133">Transmembrane helix</keyword>
<feature type="transmembrane region" description="Helical" evidence="6">
    <location>
        <begin position="165"/>
        <end position="187"/>
    </location>
</feature>
<dbReference type="InterPro" id="IPR036259">
    <property type="entry name" value="MFS_trans_sf"/>
</dbReference>
<keyword evidence="3 6" id="KW-0812">Transmembrane</keyword>
<feature type="transmembrane region" description="Helical" evidence="6">
    <location>
        <begin position="138"/>
        <end position="159"/>
    </location>
</feature>
<dbReference type="EMBL" id="UINC01120055">
    <property type="protein sequence ID" value="SVC94286.1"/>
    <property type="molecule type" value="Genomic_DNA"/>
</dbReference>
<feature type="transmembrane region" description="Helical" evidence="6">
    <location>
        <begin position="78"/>
        <end position="97"/>
    </location>
</feature>
<feature type="domain" description="Major facilitator superfamily (MFS) profile" evidence="7">
    <location>
        <begin position="12"/>
        <end position="221"/>
    </location>
</feature>
<organism evidence="8">
    <name type="scientific">marine metagenome</name>
    <dbReference type="NCBI Taxonomy" id="408172"/>
    <lineage>
        <taxon>unclassified sequences</taxon>
        <taxon>metagenomes</taxon>
        <taxon>ecological metagenomes</taxon>
    </lineage>
</organism>
<dbReference type="GO" id="GO:0022857">
    <property type="term" value="F:transmembrane transporter activity"/>
    <property type="evidence" value="ECO:0007669"/>
    <property type="project" value="InterPro"/>
</dbReference>
<feature type="transmembrane region" description="Helical" evidence="6">
    <location>
        <begin position="103"/>
        <end position="126"/>
    </location>
</feature>
<dbReference type="PANTHER" id="PTHR43124">
    <property type="entry name" value="PURINE EFFLUX PUMP PBUE"/>
    <property type="match status" value="1"/>
</dbReference>
<feature type="non-terminal residue" evidence="8">
    <location>
        <position position="221"/>
    </location>
</feature>
<evidence type="ECO:0000256" key="4">
    <source>
        <dbReference type="ARBA" id="ARBA00022989"/>
    </source>
</evidence>
<feature type="transmembrane region" description="Helical" evidence="6">
    <location>
        <begin position="50"/>
        <end position="69"/>
    </location>
</feature>
<evidence type="ECO:0000313" key="8">
    <source>
        <dbReference type="EMBL" id="SVC94286.1"/>
    </source>
</evidence>
<evidence type="ECO:0000256" key="6">
    <source>
        <dbReference type="SAM" id="Phobius"/>
    </source>
</evidence>
<evidence type="ECO:0000256" key="5">
    <source>
        <dbReference type="ARBA" id="ARBA00023136"/>
    </source>
</evidence>
<protein>
    <recommendedName>
        <fullName evidence="7">Major facilitator superfamily (MFS) profile domain-containing protein</fullName>
    </recommendedName>
</protein>
<reference evidence="8" key="1">
    <citation type="submission" date="2018-05" db="EMBL/GenBank/DDBJ databases">
        <authorList>
            <person name="Lanie J.A."/>
            <person name="Ng W.-L."/>
            <person name="Kazmierczak K.M."/>
            <person name="Andrzejewski T.M."/>
            <person name="Davidsen T.M."/>
            <person name="Wayne K.J."/>
            <person name="Tettelin H."/>
            <person name="Glass J.I."/>
            <person name="Rusch D."/>
            <person name="Podicherti R."/>
            <person name="Tsui H.-C.T."/>
            <person name="Winkler M.E."/>
        </authorList>
    </citation>
    <scope>NUCLEOTIDE SEQUENCE</scope>
</reference>
<accession>A0A382R9F1</accession>
<dbReference type="InterPro" id="IPR011701">
    <property type="entry name" value="MFS"/>
</dbReference>
<dbReference type="Pfam" id="PF07690">
    <property type="entry name" value="MFS_1"/>
    <property type="match status" value="1"/>
</dbReference>